<organism evidence="1 2">
    <name type="scientific">Capnocytophaga leadbetteri</name>
    <dbReference type="NCBI Taxonomy" id="327575"/>
    <lineage>
        <taxon>Bacteria</taxon>
        <taxon>Pseudomonadati</taxon>
        <taxon>Bacteroidota</taxon>
        <taxon>Flavobacteriia</taxon>
        <taxon>Flavobacteriales</taxon>
        <taxon>Flavobacteriaceae</taxon>
        <taxon>Capnocytophaga</taxon>
    </lineage>
</organism>
<reference evidence="2" key="1">
    <citation type="submission" date="2017-06" db="EMBL/GenBank/DDBJ databases">
        <title>Capnocytophaga spp. assemblies.</title>
        <authorList>
            <person name="Gulvik C.A."/>
        </authorList>
    </citation>
    <scope>NUCLEOTIDE SEQUENCE [LARGE SCALE GENOMIC DNA]</scope>
    <source>
        <strain evidence="2">H6253</strain>
    </source>
</reference>
<dbReference type="KEGG" id="clk:CGC53_07655"/>
<name>A0A250FAS7_9FLAO</name>
<evidence type="ECO:0000313" key="2">
    <source>
        <dbReference type="Proteomes" id="UP000217276"/>
    </source>
</evidence>
<dbReference type="EMBL" id="CP022384">
    <property type="protein sequence ID" value="ATA82221.1"/>
    <property type="molecule type" value="Genomic_DNA"/>
</dbReference>
<dbReference type="Proteomes" id="UP000217276">
    <property type="component" value="Chromosome"/>
</dbReference>
<dbReference type="AlphaFoldDB" id="A0A250FAS7"/>
<evidence type="ECO:0000313" key="1">
    <source>
        <dbReference type="EMBL" id="ATA82221.1"/>
    </source>
</evidence>
<gene>
    <name evidence="1" type="ORF">CGC53_07655</name>
</gene>
<sequence>MLLSIIKLQNLKAIHNYLLGSFLSRKVVINRKTTKFKSNSQRFDNVPHESLGCYQSQNYKI</sequence>
<accession>A0A250FAS7</accession>
<keyword evidence="2" id="KW-1185">Reference proteome</keyword>
<proteinExistence type="predicted"/>
<protein>
    <submittedName>
        <fullName evidence="1">Uncharacterized protein</fullName>
    </submittedName>
</protein>